<organism evidence="1">
    <name type="scientific">Streptococcus salivarius</name>
    <dbReference type="NCBI Taxonomy" id="1304"/>
    <lineage>
        <taxon>Bacteria</taxon>
        <taxon>Bacillati</taxon>
        <taxon>Bacillota</taxon>
        <taxon>Bacilli</taxon>
        <taxon>Lactobacillales</taxon>
        <taxon>Streptococcaceae</taxon>
        <taxon>Streptococcus</taxon>
    </lineage>
</organism>
<dbReference type="AlphaFoldDB" id="A0A6N3CBK5"/>
<reference evidence="1" key="1">
    <citation type="submission" date="2019-11" db="EMBL/GenBank/DDBJ databases">
        <authorList>
            <person name="Feng L."/>
        </authorList>
    </citation>
    <scope>NUCLEOTIDE SEQUENCE</scope>
    <source>
        <strain evidence="1">SSalivariusLFYP6</strain>
    </source>
</reference>
<dbReference type="EMBL" id="CACRUJ010000006">
    <property type="protein sequence ID" value="VYU11348.1"/>
    <property type="molecule type" value="Genomic_DNA"/>
</dbReference>
<sequence length="48" mass="5247">MLADFTALKDALVEADSLCETLVFKDSLKELETLADFTALKKALVEAD</sequence>
<dbReference type="EMBL" id="CACRUJ010000006">
    <property type="protein sequence ID" value="VYU11307.1"/>
    <property type="molecule type" value="Genomic_DNA"/>
</dbReference>
<evidence type="ECO:0000313" key="2">
    <source>
        <dbReference type="EMBL" id="VYU11348.1"/>
    </source>
</evidence>
<evidence type="ECO:0000313" key="1">
    <source>
        <dbReference type="EMBL" id="VYU11307.1"/>
    </source>
</evidence>
<accession>A0A6N3CBK5</accession>
<gene>
    <name evidence="1" type="ORF">SSLFYP6_01590</name>
    <name evidence="2" type="ORF">SSLFYP6_01591</name>
</gene>
<proteinExistence type="predicted"/>
<name>A0A6N3CBK5_STRSL</name>
<protein>
    <submittedName>
        <fullName evidence="1">Uncharacterized protein</fullName>
    </submittedName>
</protein>